<comment type="caution">
    <text evidence="1">The sequence shown here is derived from an EMBL/GenBank/DDBJ whole genome shotgun (WGS) entry which is preliminary data.</text>
</comment>
<sequence>MKVYESTGTFNPSDETFSITIQTTKISPDEFYISQYYNISNASRYAIVGILQTVDKNDTDFSNYPADSQLVLEDVSFSTLDTSYLAPGDKDIYDITTRDQITVYIHHGIGFDPTTNSDDNKYIENYKDGIYVHLAGGSPPGTGAPGGLNG</sequence>
<proteinExistence type="predicted"/>
<name>A0ABU9E2X2_9FLAO</name>
<evidence type="ECO:0000313" key="2">
    <source>
        <dbReference type="Proteomes" id="UP001491349"/>
    </source>
</evidence>
<evidence type="ECO:0000313" key="1">
    <source>
        <dbReference type="EMBL" id="MEK8181001.1"/>
    </source>
</evidence>
<dbReference type="RefSeq" id="WP_187660928.1">
    <property type="nucleotide sequence ID" value="NZ_JACTAB010000007.1"/>
</dbReference>
<gene>
    <name evidence="1" type="ORF">WMW71_11685</name>
</gene>
<dbReference type="Proteomes" id="UP001491349">
    <property type="component" value="Unassembled WGS sequence"/>
</dbReference>
<protein>
    <submittedName>
        <fullName evidence="1">Uncharacterized protein</fullName>
    </submittedName>
</protein>
<organism evidence="1 2">
    <name type="scientific">Flavobacterium buctense</name>
    <dbReference type="NCBI Taxonomy" id="1648146"/>
    <lineage>
        <taxon>Bacteria</taxon>
        <taxon>Pseudomonadati</taxon>
        <taxon>Bacteroidota</taxon>
        <taxon>Flavobacteriia</taxon>
        <taxon>Flavobacteriales</taxon>
        <taxon>Flavobacteriaceae</taxon>
        <taxon>Flavobacterium</taxon>
    </lineage>
</organism>
<accession>A0ABU9E2X2</accession>
<keyword evidence="2" id="KW-1185">Reference proteome</keyword>
<dbReference type="EMBL" id="JBBPCB010000008">
    <property type="protein sequence ID" value="MEK8181001.1"/>
    <property type="molecule type" value="Genomic_DNA"/>
</dbReference>
<reference evidence="1 2" key="1">
    <citation type="submission" date="2024-04" db="EMBL/GenBank/DDBJ databases">
        <title>draft genome sequnece of Flavobacterium buctense JCM 30750.</title>
        <authorList>
            <person name="Kim D.-U."/>
        </authorList>
    </citation>
    <scope>NUCLEOTIDE SEQUENCE [LARGE SCALE GENOMIC DNA]</scope>
    <source>
        <strain evidence="1 2">JCM 30750</strain>
    </source>
</reference>